<dbReference type="Gene3D" id="2.60.40.10">
    <property type="entry name" value="Immunoglobulins"/>
    <property type="match status" value="1"/>
</dbReference>
<keyword evidence="1" id="KW-0378">Hydrolase</keyword>
<dbReference type="SUPFAM" id="SSF53254">
    <property type="entry name" value="Phosphoglycerate mutase-like"/>
    <property type="match status" value="1"/>
</dbReference>
<name>A0A814K8F9_9BILA</name>
<feature type="domain" description="Ig-like" evidence="2">
    <location>
        <begin position="218"/>
        <end position="314"/>
    </location>
</feature>
<dbReference type="InterPro" id="IPR036179">
    <property type="entry name" value="Ig-like_dom_sf"/>
</dbReference>
<dbReference type="SUPFAM" id="SSF48726">
    <property type="entry name" value="Immunoglobulin"/>
    <property type="match status" value="1"/>
</dbReference>
<dbReference type="InterPro" id="IPR013783">
    <property type="entry name" value="Ig-like_fold"/>
</dbReference>
<dbReference type="OrthoDB" id="9998865at2759"/>
<gene>
    <name evidence="3" type="ORF">VCS650_LOCUS17297</name>
</gene>
<evidence type="ECO:0000259" key="2">
    <source>
        <dbReference type="PROSITE" id="PS50835"/>
    </source>
</evidence>
<dbReference type="CDD" id="cd07061">
    <property type="entry name" value="HP_HAP_like"/>
    <property type="match status" value="1"/>
</dbReference>
<sequence>MSQIKIPLIPADCLLCQSAYEVDIQLTDEQLIGNRTIQRIKIFLKNFEIEDSSYICLIKICPIIVEYGNDGIFLNITSTLFSHVFLSLIYFNHSILCSIQTRFTIFSNKTSLSCTNEIYLHPRLNNYISTQLKIYNCRANLFFEQNIYQTSIKFQHTNFSTYNQTLSIKSLEQICEYLLDSTSYLGNISTIEINELLTTVTIFPFYNPWKKDIQTLGPCRTKFISYRDMFFTNDIVNIRNINVEQGQTIQVHCPINGSQKYLKYTWYYQRYQPKYQISNNRTIILRNITEQMQGRYMCVGDDGNELLEFEMTLHVLTHNKTNKISFHFIIINSTLRIMLFNKIYFFLLIITINGIHLYKEEIIRAHHTYDKYQFNILHHLSGIAPYFEANTDELNPDPPEGCKVDKTAYLIRHGSVYVDDYDYDYIINPFLKRLNKAVKYVDFSKLLKLSFLNKWTSPITNPKQQIERLTKSGIFEALELGMKLSYRYEKLLPKANQTSFKIWTSSSKRTKQSALAIIQGLFSGRKLNGKVIDIPEDKKRGANTLTPTKSCQKYNASKGSQEANIWLQHYSKSILKKFNSKIFNWNFIPNDILAMQQLCGYETVIRGYSPFCSLFTTEEWMSFEYYFDIKYYHEIFYGNYLSPYLGMPWVKATTDLLSNDILNNQNMYLTVTHREMLPVILAALGFYHESEYSNEKVFPLDEINHERIWRASKVIPFLGRVALERLNCSSSHSNELFIRILVNSSVKPIPGCTQGPGESCHLNQFINYINKRYHSYKDFTEVCQIKKTNHSIDHLTFYNKKH</sequence>
<dbReference type="InterPro" id="IPR007110">
    <property type="entry name" value="Ig-like_dom"/>
</dbReference>
<evidence type="ECO:0000313" key="4">
    <source>
        <dbReference type="Proteomes" id="UP000663891"/>
    </source>
</evidence>
<dbReference type="InterPro" id="IPR000560">
    <property type="entry name" value="His_Pase_clade-2"/>
</dbReference>
<dbReference type="Gene3D" id="3.40.50.1240">
    <property type="entry name" value="Phosphoglycerate mutase-like"/>
    <property type="match status" value="1"/>
</dbReference>
<dbReference type="SMART" id="SM00409">
    <property type="entry name" value="IG"/>
    <property type="match status" value="1"/>
</dbReference>
<comment type="caution">
    <text evidence="3">The sequence shown here is derived from an EMBL/GenBank/DDBJ whole genome shotgun (WGS) entry which is preliminary data.</text>
</comment>
<reference evidence="3" key="1">
    <citation type="submission" date="2021-02" db="EMBL/GenBank/DDBJ databases">
        <authorList>
            <person name="Nowell W R."/>
        </authorList>
    </citation>
    <scope>NUCLEOTIDE SEQUENCE</scope>
</reference>
<evidence type="ECO:0000313" key="3">
    <source>
        <dbReference type="EMBL" id="CAF1049061.1"/>
    </source>
</evidence>
<dbReference type="Proteomes" id="UP000663891">
    <property type="component" value="Unassembled WGS sequence"/>
</dbReference>
<dbReference type="AlphaFoldDB" id="A0A814K8F9"/>
<evidence type="ECO:0000256" key="1">
    <source>
        <dbReference type="ARBA" id="ARBA00022801"/>
    </source>
</evidence>
<proteinExistence type="predicted"/>
<dbReference type="PANTHER" id="PTHR20963">
    <property type="entry name" value="MULTIPLE INOSITOL POLYPHOSPHATE PHOSPHATASE-RELATED"/>
    <property type="match status" value="1"/>
</dbReference>
<dbReference type="PANTHER" id="PTHR20963:SF14">
    <property type="entry name" value="ACID PHOSPHATASE, PUTATIVE-RELATED"/>
    <property type="match status" value="1"/>
</dbReference>
<dbReference type="InterPro" id="IPR029033">
    <property type="entry name" value="His_PPase_superfam"/>
</dbReference>
<dbReference type="InterPro" id="IPR003599">
    <property type="entry name" value="Ig_sub"/>
</dbReference>
<protein>
    <recommendedName>
        <fullName evidence="2">Ig-like domain-containing protein</fullName>
    </recommendedName>
</protein>
<dbReference type="GO" id="GO:0003993">
    <property type="term" value="F:acid phosphatase activity"/>
    <property type="evidence" value="ECO:0007669"/>
    <property type="project" value="TreeGrafter"/>
</dbReference>
<dbReference type="Pfam" id="PF00328">
    <property type="entry name" value="His_Phos_2"/>
    <property type="match status" value="1"/>
</dbReference>
<organism evidence="3 4">
    <name type="scientific">Adineta steineri</name>
    <dbReference type="NCBI Taxonomy" id="433720"/>
    <lineage>
        <taxon>Eukaryota</taxon>
        <taxon>Metazoa</taxon>
        <taxon>Spiralia</taxon>
        <taxon>Gnathifera</taxon>
        <taxon>Rotifera</taxon>
        <taxon>Eurotatoria</taxon>
        <taxon>Bdelloidea</taxon>
        <taxon>Adinetida</taxon>
        <taxon>Adinetidae</taxon>
        <taxon>Adineta</taxon>
    </lineage>
</organism>
<dbReference type="Pfam" id="PF13927">
    <property type="entry name" value="Ig_3"/>
    <property type="match status" value="1"/>
</dbReference>
<dbReference type="PROSITE" id="PS50835">
    <property type="entry name" value="IG_LIKE"/>
    <property type="match status" value="1"/>
</dbReference>
<accession>A0A814K8F9</accession>
<dbReference type="EMBL" id="CAJNON010000158">
    <property type="protein sequence ID" value="CAF1049061.1"/>
    <property type="molecule type" value="Genomic_DNA"/>
</dbReference>